<keyword evidence="11 15" id="KW-0413">Isomerase</keyword>
<evidence type="ECO:0000313" key="15">
    <source>
        <dbReference type="EMBL" id="ACY18408.1"/>
    </source>
</evidence>
<dbReference type="PANTHER" id="PTHR47529:SF1">
    <property type="entry name" value="PERIPLASMIC CHAPERONE PPID"/>
    <property type="match status" value="1"/>
</dbReference>
<dbReference type="Proteomes" id="UP000001880">
    <property type="component" value="Chromosome"/>
</dbReference>
<sequence length="650" mass="70863">MLEQLRQNSRSFLIWILFGIIIAAFVFTFGTQSDVSFSCTGPSADYAMTVDDEEVGIPALRYGLNTIGRSGQSKAQRAQFALDGLLKREILAQASAEAGFHVSNEMAQIAIREGDIYVLTMPVDGKSLYFDSGYFDDERLKAWVNGMGLSSLGQFIEEQQRELEAQNMLELIRSAAVSTPEEARARFIYENTKATLAVVQFRPGDYIRKIVLTPADTQKYLDDNRAEVQAKYDADAALYKGRGKEVQIRQIFFARQKPAVLRPGQEASEPAAGEEEDPALVAARQARVRIVGGADFAAVASELSEDERTKAKGGYLGWRSQENPGLGARELADGIKELGAGEVSEVISVPRGFYVFKIEGVREGDLSFDQVALELAEQMAVESYAKLAAQRDAEEALAKAKAVSTGEGSAIEQLYPMQQQQQQQQMNLQDLPPEILEQLNRRGSLDVLGPDRPAEATWQGGAQPAVPGDQPRATTTRAAAPGAVQATATAQATATGDAEAGPAPALSTIEVPVPRDLVTPQARSVGPLPRDPDGMIMGVGKSEELMKAIFTSMEPGKVADQVYEVSDTFAVVELKKLDEPDLESFEKDARMRTQILASQRGIIELNSWLQSRCEALVAEQKIRLNLEFLNQVATDNEGDEFSYSPNCASM</sequence>
<dbReference type="PROSITE" id="PS01096">
    <property type="entry name" value="PPIC_PPIASE_1"/>
    <property type="match status" value="1"/>
</dbReference>
<dbReference type="InterPro" id="IPR000297">
    <property type="entry name" value="PPIase_PpiC"/>
</dbReference>
<keyword evidence="2" id="KW-1003">Cell membrane</keyword>
<dbReference type="SUPFAM" id="SSF109998">
    <property type="entry name" value="Triger factor/SurA peptide-binding domain-like"/>
    <property type="match status" value="1"/>
</dbReference>
<keyword evidence="6 13" id="KW-0472">Membrane</keyword>
<dbReference type="eggNOG" id="COG0760">
    <property type="taxonomic scope" value="Bacteria"/>
</dbReference>
<protein>
    <recommendedName>
        <fullName evidence="9">Periplasmic chaperone PpiD</fullName>
    </recommendedName>
    <alternativeName>
        <fullName evidence="10">Periplasmic folding chaperone</fullName>
    </alternativeName>
</protein>
<dbReference type="EMBL" id="CP001804">
    <property type="protein sequence ID" value="ACY18408.1"/>
    <property type="molecule type" value="Genomic_DNA"/>
</dbReference>
<dbReference type="STRING" id="502025.Hoch_5933"/>
<comment type="similarity">
    <text evidence="8">Belongs to the PpiD chaperone family.</text>
</comment>
<dbReference type="Pfam" id="PF00639">
    <property type="entry name" value="Rotamase"/>
    <property type="match status" value="1"/>
</dbReference>
<evidence type="ECO:0000256" key="11">
    <source>
        <dbReference type="PROSITE-ProRule" id="PRU00278"/>
    </source>
</evidence>
<dbReference type="InterPro" id="IPR046357">
    <property type="entry name" value="PPIase_dom_sf"/>
</dbReference>
<evidence type="ECO:0000256" key="13">
    <source>
        <dbReference type="SAM" id="Phobius"/>
    </source>
</evidence>
<dbReference type="OrthoDB" id="9812372at2"/>
<dbReference type="PANTHER" id="PTHR47529">
    <property type="entry name" value="PEPTIDYL-PROLYL CIS-TRANS ISOMERASE D"/>
    <property type="match status" value="1"/>
</dbReference>
<keyword evidence="4 13" id="KW-0812">Transmembrane</keyword>
<evidence type="ECO:0000256" key="7">
    <source>
        <dbReference type="ARBA" id="ARBA00023186"/>
    </source>
</evidence>
<dbReference type="AlphaFoldDB" id="D0LIQ2"/>
<keyword evidence="16" id="KW-1185">Reference proteome</keyword>
<dbReference type="PROSITE" id="PS50198">
    <property type="entry name" value="PPIC_PPIASE_2"/>
    <property type="match status" value="1"/>
</dbReference>
<gene>
    <name evidence="15" type="ordered locus">Hoch_5933</name>
</gene>
<evidence type="ECO:0000256" key="12">
    <source>
        <dbReference type="SAM" id="MobiDB-lite"/>
    </source>
</evidence>
<dbReference type="RefSeq" id="WP_012831000.1">
    <property type="nucleotide sequence ID" value="NC_013440.1"/>
</dbReference>
<feature type="domain" description="PpiC" evidence="14">
    <location>
        <begin position="243"/>
        <end position="360"/>
    </location>
</feature>
<dbReference type="HOGENOM" id="CLU_421377_0_0_7"/>
<dbReference type="GO" id="GO:0003755">
    <property type="term" value="F:peptidyl-prolyl cis-trans isomerase activity"/>
    <property type="evidence" value="ECO:0007669"/>
    <property type="project" value="UniProtKB-KW"/>
</dbReference>
<evidence type="ECO:0000256" key="1">
    <source>
        <dbReference type="ARBA" id="ARBA00004382"/>
    </source>
</evidence>
<dbReference type="InterPro" id="IPR052029">
    <property type="entry name" value="PpiD_chaperone"/>
</dbReference>
<keyword evidence="7" id="KW-0143">Chaperone</keyword>
<organism evidence="15 16">
    <name type="scientific">Haliangium ochraceum (strain DSM 14365 / JCM 11303 / SMP-2)</name>
    <dbReference type="NCBI Taxonomy" id="502025"/>
    <lineage>
        <taxon>Bacteria</taxon>
        <taxon>Pseudomonadati</taxon>
        <taxon>Myxococcota</taxon>
        <taxon>Polyangia</taxon>
        <taxon>Haliangiales</taxon>
        <taxon>Kofleriaceae</taxon>
        <taxon>Haliangium</taxon>
    </lineage>
</organism>
<evidence type="ECO:0000256" key="5">
    <source>
        <dbReference type="ARBA" id="ARBA00022989"/>
    </source>
</evidence>
<comment type="subcellular location">
    <subcellularLocation>
        <location evidence="1">Cell inner membrane</location>
        <topology evidence="1">Single-pass type II membrane protein</topology>
        <orientation evidence="1">Periplasmic side</orientation>
    </subcellularLocation>
</comment>
<dbReference type="GO" id="GO:0005886">
    <property type="term" value="C:plasma membrane"/>
    <property type="evidence" value="ECO:0007669"/>
    <property type="project" value="UniProtKB-SubCell"/>
</dbReference>
<keyword evidence="3" id="KW-0997">Cell inner membrane</keyword>
<dbReference type="SUPFAM" id="SSF54534">
    <property type="entry name" value="FKBP-like"/>
    <property type="match status" value="1"/>
</dbReference>
<dbReference type="KEGG" id="hoh:Hoch_5933"/>
<feature type="region of interest" description="Disordered" evidence="12">
    <location>
        <begin position="445"/>
        <end position="488"/>
    </location>
</feature>
<evidence type="ECO:0000259" key="14">
    <source>
        <dbReference type="PROSITE" id="PS50198"/>
    </source>
</evidence>
<accession>D0LIQ2</accession>
<evidence type="ECO:0000256" key="8">
    <source>
        <dbReference type="ARBA" id="ARBA00038408"/>
    </source>
</evidence>
<reference evidence="15 16" key="1">
    <citation type="journal article" date="2010" name="Stand. Genomic Sci.">
        <title>Complete genome sequence of Haliangium ochraceum type strain (SMP-2).</title>
        <authorList>
            <consortium name="US DOE Joint Genome Institute (JGI-PGF)"/>
            <person name="Ivanova N."/>
            <person name="Daum C."/>
            <person name="Lang E."/>
            <person name="Abt B."/>
            <person name="Kopitz M."/>
            <person name="Saunders E."/>
            <person name="Lapidus A."/>
            <person name="Lucas S."/>
            <person name="Glavina Del Rio T."/>
            <person name="Nolan M."/>
            <person name="Tice H."/>
            <person name="Copeland A."/>
            <person name="Cheng J.F."/>
            <person name="Chen F."/>
            <person name="Bruce D."/>
            <person name="Goodwin L."/>
            <person name="Pitluck S."/>
            <person name="Mavromatis K."/>
            <person name="Pati A."/>
            <person name="Mikhailova N."/>
            <person name="Chen A."/>
            <person name="Palaniappan K."/>
            <person name="Land M."/>
            <person name="Hauser L."/>
            <person name="Chang Y.J."/>
            <person name="Jeffries C.D."/>
            <person name="Detter J.C."/>
            <person name="Brettin T."/>
            <person name="Rohde M."/>
            <person name="Goker M."/>
            <person name="Bristow J."/>
            <person name="Markowitz V."/>
            <person name="Eisen J.A."/>
            <person name="Hugenholtz P."/>
            <person name="Kyrpides N.C."/>
            <person name="Klenk H.P."/>
        </authorList>
    </citation>
    <scope>NUCLEOTIDE SEQUENCE [LARGE SCALE GENOMIC DNA]</scope>
    <source>
        <strain evidence="16">DSM 14365 / CIP 107738 / JCM 11303 / AJ 13395 / SMP-2</strain>
    </source>
</reference>
<evidence type="ECO:0000256" key="2">
    <source>
        <dbReference type="ARBA" id="ARBA00022475"/>
    </source>
</evidence>
<proteinExistence type="inferred from homology"/>
<name>D0LIQ2_HALO1</name>
<dbReference type="InterPro" id="IPR023058">
    <property type="entry name" value="PPIase_PpiC_CS"/>
</dbReference>
<evidence type="ECO:0000313" key="16">
    <source>
        <dbReference type="Proteomes" id="UP000001880"/>
    </source>
</evidence>
<dbReference type="InterPro" id="IPR027304">
    <property type="entry name" value="Trigger_fact/SurA_dom_sf"/>
</dbReference>
<dbReference type="Pfam" id="PF13624">
    <property type="entry name" value="SurA_N_3"/>
    <property type="match status" value="1"/>
</dbReference>
<keyword evidence="11" id="KW-0697">Rotamase</keyword>
<evidence type="ECO:0000256" key="10">
    <source>
        <dbReference type="ARBA" id="ARBA00042775"/>
    </source>
</evidence>
<feature type="transmembrane region" description="Helical" evidence="13">
    <location>
        <begin position="12"/>
        <end position="30"/>
    </location>
</feature>
<evidence type="ECO:0000256" key="9">
    <source>
        <dbReference type="ARBA" id="ARBA00040743"/>
    </source>
</evidence>
<feature type="compositionally biased region" description="Low complexity" evidence="12">
    <location>
        <begin position="472"/>
        <end position="488"/>
    </location>
</feature>
<evidence type="ECO:0000256" key="3">
    <source>
        <dbReference type="ARBA" id="ARBA00022519"/>
    </source>
</evidence>
<dbReference type="Gene3D" id="3.10.50.40">
    <property type="match status" value="1"/>
</dbReference>
<evidence type="ECO:0000256" key="6">
    <source>
        <dbReference type="ARBA" id="ARBA00023136"/>
    </source>
</evidence>
<evidence type="ECO:0000256" key="4">
    <source>
        <dbReference type="ARBA" id="ARBA00022692"/>
    </source>
</evidence>
<keyword evidence="5 13" id="KW-1133">Transmembrane helix</keyword>